<comment type="caution">
    <text evidence="1">The sequence shown here is derived from an EMBL/GenBank/DDBJ whole genome shotgun (WGS) entry which is preliminary data.</text>
</comment>
<protein>
    <submittedName>
        <fullName evidence="1">Uncharacterized protein</fullName>
    </submittedName>
</protein>
<proteinExistence type="predicted"/>
<dbReference type="EMBL" id="JBEPSD010000002">
    <property type="protein sequence ID" value="MET4570079.1"/>
    <property type="molecule type" value="Genomic_DNA"/>
</dbReference>
<name>A0ABV2PYF4_9GAMM</name>
<evidence type="ECO:0000313" key="2">
    <source>
        <dbReference type="Proteomes" id="UP001549251"/>
    </source>
</evidence>
<dbReference type="PROSITE" id="PS51257">
    <property type="entry name" value="PROKAR_LIPOPROTEIN"/>
    <property type="match status" value="1"/>
</dbReference>
<keyword evidence="2" id="KW-1185">Reference proteome</keyword>
<accession>A0ABV2PYF4</accession>
<reference evidence="1 2" key="1">
    <citation type="submission" date="2024-06" db="EMBL/GenBank/DDBJ databases">
        <title>Sorghum-associated microbial communities from plants grown in Nebraska, USA.</title>
        <authorList>
            <person name="Schachtman D."/>
        </authorList>
    </citation>
    <scope>NUCLEOTIDE SEQUENCE [LARGE SCALE GENOMIC DNA]</scope>
    <source>
        <strain evidence="1 2">1757</strain>
    </source>
</reference>
<evidence type="ECO:0000313" key="1">
    <source>
        <dbReference type="EMBL" id="MET4570079.1"/>
    </source>
</evidence>
<gene>
    <name evidence="1" type="ORF">ABIE04_002440</name>
</gene>
<dbReference type="Proteomes" id="UP001549251">
    <property type="component" value="Unassembled WGS sequence"/>
</dbReference>
<dbReference type="RefSeq" id="WP_354550481.1">
    <property type="nucleotide sequence ID" value="NZ_JBEPSD010000002.1"/>
</dbReference>
<sequence length="113" mass="12125">MKLLGTFTQRSTALLVVLGIAACNSVPTIDGSSDAAFDRSHAHLVESISSQDRLRLSLAELIVLAPLGCLSTKPIPGRPFLTKNLGGQASIRCCRKELDGLTFKDIISRAYPE</sequence>
<organism evidence="1 2">
    <name type="scientific">Rhodanobacter soli</name>
    <dbReference type="NCBI Taxonomy" id="590609"/>
    <lineage>
        <taxon>Bacteria</taxon>
        <taxon>Pseudomonadati</taxon>
        <taxon>Pseudomonadota</taxon>
        <taxon>Gammaproteobacteria</taxon>
        <taxon>Lysobacterales</taxon>
        <taxon>Rhodanobacteraceae</taxon>
        <taxon>Rhodanobacter</taxon>
    </lineage>
</organism>